<dbReference type="EMBL" id="JACEIK010001384">
    <property type="protein sequence ID" value="MCD7468939.1"/>
    <property type="molecule type" value="Genomic_DNA"/>
</dbReference>
<name>A0ABS8TED0_DATST</name>
<evidence type="ECO:0000313" key="3">
    <source>
        <dbReference type="EMBL" id="MCD7468939.1"/>
    </source>
</evidence>
<keyword evidence="2" id="KW-0472">Membrane</keyword>
<keyword evidence="2" id="KW-1133">Transmembrane helix</keyword>
<keyword evidence="2" id="KW-0812">Transmembrane</keyword>
<feature type="transmembrane region" description="Helical" evidence="2">
    <location>
        <begin position="88"/>
        <end position="107"/>
    </location>
</feature>
<evidence type="ECO:0000256" key="2">
    <source>
        <dbReference type="SAM" id="Phobius"/>
    </source>
</evidence>
<sequence length="109" mass="12967">MMLLLTRRYTKSLRFVSISSFESLLQIVSAASYLEIKTLHDVCTNEIAERMKNKSNKKFHNIFTREKEEAVALERDDTDTDSYSILRIIARVMFPYVLFLLYFHFFVRT</sequence>
<evidence type="ECO:0000313" key="4">
    <source>
        <dbReference type="Proteomes" id="UP000823775"/>
    </source>
</evidence>
<evidence type="ECO:0000256" key="1">
    <source>
        <dbReference type="ARBA" id="ARBA00004906"/>
    </source>
</evidence>
<gene>
    <name evidence="3" type="ORF">HAX54_007495</name>
</gene>
<keyword evidence="4" id="KW-1185">Reference proteome</keyword>
<evidence type="ECO:0008006" key="5">
    <source>
        <dbReference type="Google" id="ProtNLM"/>
    </source>
</evidence>
<comment type="caution">
    <text evidence="3">The sequence shown here is derived from an EMBL/GenBank/DDBJ whole genome shotgun (WGS) entry which is preliminary data.</text>
</comment>
<accession>A0ABS8TED0</accession>
<reference evidence="3 4" key="1">
    <citation type="journal article" date="2021" name="BMC Genomics">
        <title>Datura genome reveals duplications of psychoactive alkaloid biosynthetic genes and high mutation rate following tissue culture.</title>
        <authorList>
            <person name="Rajewski A."/>
            <person name="Carter-House D."/>
            <person name="Stajich J."/>
            <person name="Litt A."/>
        </authorList>
    </citation>
    <scope>NUCLEOTIDE SEQUENCE [LARGE SCALE GENOMIC DNA]</scope>
    <source>
        <strain evidence="3">AR-01</strain>
    </source>
</reference>
<dbReference type="InterPro" id="IPR011333">
    <property type="entry name" value="SKP1/BTB/POZ_sf"/>
</dbReference>
<dbReference type="SUPFAM" id="SSF81382">
    <property type="entry name" value="Skp1 dimerisation domain-like"/>
    <property type="match status" value="1"/>
</dbReference>
<protein>
    <recommendedName>
        <fullName evidence="5">BTB domain-containing protein</fullName>
    </recommendedName>
</protein>
<dbReference type="Gene3D" id="3.30.710.10">
    <property type="entry name" value="Potassium Channel Kv1.1, Chain A"/>
    <property type="match status" value="1"/>
</dbReference>
<dbReference type="InterPro" id="IPR036296">
    <property type="entry name" value="SKP1-like_dim_sf"/>
</dbReference>
<dbReference type="Proteomes" id="UP000823775">
    <property type="component" value="Unassembled WGS sequence"/>
</dbReference>
<comment type="pathway">
    <text evidence="1">Protein modification; protein ubiquitination.</text>
</comment>
<organism evidence="3 4">
    <name type="scientific">Datura stramonium</name>
    <name type="common">Jimsonweed</name>
    <name type="synonym">Common thornapple</name>
    <dbReference type="NCBI Taxonomy" id="4076"/>
    <lineage>
        <taxon>Eukaryota</taxon>
        <taxon>Viridiplantae</taxon>
        <taxon>Streptophyta</taxon>
        <taxon>Embryophyta</taxon>
        <taxon>Tracheophyta</taxon>
        <taxon>Spermatophyta</taxon>
        <taxon>Magnoliopsida</taxon>
        <taxon>eudicotyledons</taxon>
        <taxon>Gunneridae</taxon>
        <taxon>Pentapetalae</taxon>
        <taxon>asterids</taxon>
        <taxon>lamiids</taxon>
        <taxon>Solanales</taxon>
        <taxon>Solanaceae</taxon>
        <taxon>Solanoideae</taxon>
        <taxon>Datureae</taxon>
        <taxon>Datura</taxon>
    </lineage>
</organism>
<proteinExistence type="predicted"/>